<evidence type="ECO:0000259" key="1">
    <source>
        <dbReference type="PROSITE" id="PS50206"/>
    </source>
</evidence>
<dbReference type="InterPro" id="IPR001307">
    <property type="entry name" value="Thiosulphate_STrfase_CS"/>
</dbReference>
<dbReference type="SMART" id="SM00450">
    <property type="entry name" value="RHOD"/>
    <property type="match status" value="1"/>
</dbReference>
<proteinExistence type="predicted"/>
<dbReference type="Gene3D" id="3.40.250.10">
    <property type="entry name" value="Rhodanese-like domain"/>
    <property type="match status" value="1"/>
</dbReference>
<protein>
    <recommendedName>
        <fullName evidence="1">Rhodanese domain-containing protein</fullName>
    </recommendedName>
</protein>
<dbReference type="PROSITE" id="PS00380">
    <property type="entry name" value="RHODANESE_1"/>
    <property type="match status" value="1"/>
</dbReference>
<accession>A0A3B1E090</accession>
<organism evidence="2">
    <name type="scientific">hydrothermal vent metagenome</name>
    <dbReference type="NCBI Taxonomy" id="652676"/>
    <lineage>
        <taxon>unclassified sequences</taxon>
        <taxon>metagenomes</taxon>
        <taxon>ecological metagenomes</taxon>
    </lineage>
</organism>
<reference evidence="2" key="1">
    <citation type="submission" date="2018-06" db="EMBL/GenBank/DDBJ databases">
        <authorList>
            <person name="Zhirakovskaya E."/>
        </authorList>
    </citation>
    <scope>NUCLEOTIDE SEQUENCE</scope>
</reference>
<dbReference type="SUPFAM" id="SSF52821">
    <property type="entry name" value="Rhodanese/Cell cycle control phosphatase"/>
    <property type="match status" value="1"/>
</dbReference>
<dbReference type="CDD" id="cd00158">
    <property type="entry name" value="RHOD"/>
    <property type="match status" value="1"/>
</dbReference>
<dbReference type="AlphaFoldDB" id="A0A3B1E090"/>
<dbReference type="InterPro" id="IPR001763">
    <property type="entry name" value="Rhodanese-like_dom"/>
</dbReference>
<dbReference type="Pfam" id="PF00581">
    <property type="entry name" value="Rhodanese"/>
    <property type="match status" value="1"/>
</dbReference>
<sequence>MGKVGLLVEVNLRAGGGILCVMNVRQIIGVGLALGAAAVVFGLGGCEKGTSEKDINAGVLLTLADVRHAMDRRDGGEPEHALLIDPRARKFYNAGHLPGAVNLRLPDVREDDSKTPELTRYSRLIVYGDNPGTAVARAMFKRLHAVGYGGVKFYAGGLEEWRRSGGRVEVSEPTQPE</sequence>
<dbReference type="EMBL" id="UOGK01000659">
    <property type="protein sequence ID" value="VAX42208.1"/>
    <property type="molecule type" value="Genomic_DNA"/>
</dbReference>
<feature type="domain" description="Rhodanese" evidence="1">
    <location>
        <begin position="77"/>
        <end position="170"/>
    </location>
</feature>
<dbReference type="InterPro" id="IPR036873">
    <property type="entry name" value="Rhodanese-like_dom_sf"/>
</dbReference>
<name>A0A3B1E090_9ZZZZ</name>
<dbReference type="PROSITE" id="PS50206">
    <property type="entry name" value="RHODANESE_3"/>
    <property type="match status" value="1"/>
</dbReference>
<evidence type="ECO:0000313" key="2">
    <source>
        <dbReference type="EMBL" id="VAX42208.1"/>
    </source>
</evidence>
<dbReference type="GO" id="GO:0004792">
    <property type="term" value="F:thiosulfate-cyanide sulfurtransferase activity"/>
    <property type="evidence" value="ECO:0007669"/>
    <property type="project" value="InterPro"/>
</dbReference>
<gene>
    <name evidence="2" type="ORF">MNBD_PLANCTO03-828</name>
</gene>